<evidence type="ECO:0000313" key="2">
    <source>
        <dbReference type="EMBL" id="KAA6372662.1"/>
    </source>
</evidence>
<dbReference type="EMBL" id="SNRW01013404">
    <property type="protein sequence ID" value="KAA6372662.1"/>
    <property type="molecule type" value="Genomic_DNA"/>
</dbReference>
<protein>
    <submittedName>
        <fullName evidence="2">Uncharacterized protein</fullName>
    </submittedName>
</protein>
<feature type="compositionally biased region" description="Low complexity" evidence="1">
    <location>
        <begin position="100"/>
        <end position="112"/>
    </location>
</feature>
<evidence type="ECO:0000313" key="3">
    <source>
        <dbReference type="Proteomes" id="UP000324800"/>
    </source>
</evidence>
<name>A0A5J4URI3_9EUKA</name>
<feature type="compositionally biased region" description="Basic and acidic residues" evidence="1">
    <location>
        <begin position="113"/>
        <end position="122"/>
    </location>
</feature>
<dbReference type="Proteomes" id="UP000324800">
    <property type="component" value="Unassembled WGS sequence"/>
</dbReference>
<proteinExistence type="predicted"/>
<dbReference type="AlphaFoldDB" id="A0A5J4URI3"/>
<comment type="caution">
    <text evidence="2">The sequence shown here is derived from an EMBL/GenBank/DDBJ whole genome shotgun (WGS) entry which is preliminary data.</text>
</comment>
<reference evidence="2 3" key="1">
    <citation type="submission" date="2019-03" db="EMBL/GenBank/DDBJ databases">
        <title>Single cell metagenomics reveals metabolic interactions within the superorganism composed of flagellate Streblomastix strix and complex community of Bacteroidetes bacteria on its surface.</title>
        <authorList>
            <person name="Treitli S.C."/>
            <person name="Kolisko M."/>
            <person name="Husnik F."/>
            <person name="Keeling P."/>
            <person name="Hampl V."/>
        </authorList>
    </citation>
    <scope>NUCLEOTIDE SEQUENCE [LARGE SCALE GENOMIC DNA]</scope>
    <source>
        <strain evidence="2">ST1C</strain>
    </source>
</reference>
<dbReference type="OrthoDB" id="265761at2759"/>
<organism evidence="2 3">
    <name type="scientific">Streblomastix strix</name>
    <dbReference type="NCBI Taxonomy" id="222440"/>
    <lineage>
        <taxon>Eukaryota</taxon>
        <taxon>Metamonada</taxon>
        <taxon>Preaxostyla</taxon>
        <taxon>Oxymonadida</taxon>
        <taxon>Streblomastigidae</taxon>
        <taxon>Streblomastix</taxon>
    </lineage>
</organism>
<feature type="region of interest" description="Disordered" evidence="1">
    <location>
        <begin position="100"/>
        <end position="122"/>
    </location>
</feature>
<accession>A0A5J4URI3</accession>
<gene>
    <name evidence="2" type="ORF">EZS28_031811</name>
</gene>
<evidence type="ECO:0000256" key="1">
    <source>
        <dbReference type="SAM" id="MobiDB-lite"/>
    </source>
</evidence>
<sequence>MLDSHSYKLDNPPKNDPRKFKKVIFRESVLCFQVLSQFASSILLKGPLLIRSENKPAKAHQLYTEYINDDKLISKVENGSSEFEALYQLFNLESFLILKTSTNPPNKTTPTSDSKKNEEKQE</sequence>